<dbReference type="EMBL" id="KZ820132">
    <property type="protein sequence ID" value="PWN48856.1"/>
    <property type="molecule type" value="Genomic_DNA"/>
</dbReference>
<sequence length="87" mass="10009">MARGTFKRPHRENSLSFRSSKLRANHIELYAVFPLTMIPPLLLPFTTAFSMFKRSLHGTVHTNIHILSHMKHRIAPPLPPYPLDPPD</sequence>
<keyword evidence="2" id="KW-1185">Reference proteome</keyword>
<reference evidence="1 2" key="1">
    <citation type="journal article" date="2018" name="Mol. Biol. Evol.">
        <title>Broad Genomic Sampling Reveals a Smut Pathogenic Ancestry of the Fungal Clade Ustilaginomycotina.</title>
        <authorList>
            <person name="Kijpornyongpan T."/>
            <person name="Mondo S.J."/>
            <person name="Barry K."/>
            <person name="Sandor L."/>
            <person name="Lee J."/>
            <person name="Lipzen A."/>
            <person name="Pangilinan J."/>
            <person name="LaButti K."/>
            <person name="Hainaut M."/>
            <person name="Henrissat B."/>
            <person name="Grigoriev I.V."/>
            <person name="Spatafora J.W."/>
            <person name="Aime M.C."/>
        </authorList>
    </citation>
    <scope>NUCLEOTIDE SEQUENCE [LARGE SCALE GENOMIC DNA]</scope>
    <source>
        <strain evidence="1 2">SA 807</strain>
    </source>
</reference>
<accession>A0ACD0NSR9</accession>
<evidence type="ECO:0000313" key="2">
    <source>
        <dbReference type="Proteomes" id="UP000245626"/>
    </source>
</evidence>
<proteinExistence type="predicted"/>
<organism evidence="1 2">
    <name type="scientific">Violaceomyces palustris</name>
    <dbReference type="NCBI Taxonomy" id="1673888"/>
    <lineage>
        <taxon>Eukaryota</taxon>
        <taxon>Fungi</taxon>
        <taxon>Dikarya</taxon>
        <taxon>Basidiomycota</taxon>
        <taxon>Ustilaginomycotina</taxon>
        <taxon>Ustilaginomycetes</taxon>
        <taxon>Violaceomycetales</taxon>
        <taxon>Violaceomycetaceae</taxon>
        <taxon>Violaceomyces</taxon>
    </lineage>
</organism>
<evidence type="ECO:0000313" key="1">
    <source>
        <dbReference type="EMBL" id="PWN48856.1"/>
    </source>
</evidence>
<gene>
    <name evidence="1" type="ORF">IE53DRAFT_174807</name>
</gene>
<dbReference type="Proteomes" id="UP000245626">
    <property type="component" value="Unassembled WGS sequence"/>
</dbReference>
<name>A0ACD0NSR9_9BASI</name>
<protein>
    <submittedName>
        <fullName evidence="1">Uncharacterized protein</fullName>
    </submittedName>
</protein>